<reference evidence="2 3" key="1">
    <citation type="submission" date="2019-09" db="EMBL/GenBank/DDBJ databases">
        <title>Draft genome sequence of Ginsengibacter sp. BR5-29.</title>
        <authorList>
            <person name="Im W.-T."/>
        </authorList>
    </citation>
    <scope>NUCLEOTIDE SEQUENCE [LARGE SCALE GENOMIC DNA]</scope>
    <source>
        <strain evidence="2 3">BR5-29</strain>
    </source>
</reference>
<keyword evidence="1" id="KW-0472">Membrane</keyword>
<sequence length="136" mass="15443">MKGNEDKNIEHYVQRAIKETPLESPPHDFTAKVMANVLATDKSKATIYKPLISKKGWLLVFAIIATLGYFIVSGSSQNQAKVWSFGPGMKNFIHTFGDVPLFQFSRITTTVIVLATIMIFIQITWLINHLNKRFEK</sequence>
<feature type="transmembrane region" description="Helical" evidence="1">
    <location>
        <begin position="56"/>
        <end position="72"/>
    </location>
</feature>
<feature type="transmembrane region" description="Helical" evidence="1">
    <location>
        <begin position="107"/>
        <end position="127"/>
    </location>
</feature>
<keyword evidence="3" id="KW-1185">Reference proteome</keyword>
<accession>A0A5J5IAR8</accession>
<gene>
    <name evidence="2" type="ORF">FW778_19930</name>
</gene>
<keyword evidence="1" id="KW-0812">Transmembrane</keyword>
<proteinExistence type="predicted"/>
<dbReference type="RefSeq" id="WP_150416653.1">
    <property type="nucleotide sequence ID" value="NZ_VYQF01000010.1"/>
</dbReference>
<organism evidence="2 3">
    <name type="scientific">Ginsengibacter hankyongi</name>
    <dbReference type="NCBI Taxonomy" id="2607284"/>
    <lineage>
        <taxon>Bacteria</taxon>
        <taxon>Pseudomonadati</taxon>
        <taxon>Bacteroidota</taxon>
        <taxon>Chitinophagia</taxon>
        <taxon>Chitinophagales</taxon>
        <taxon>Chitinophagaceae</taxon>
        <taxon>Ginsengibacter</taxon>
    </lineage>
</organism>
<dbReference type="EMBL" id="VYQF01000010">
    <property type="protein sequence ID" value="KAA9035828.1"/>
    <property type="molecule type" value="Genomic_DNA"/>
</dbReference>
<evidence type="ECO:0000313" key="2">
    <source>
        <dbReference type="EMBL" id="KAA9035828.1"/>
    </source>
</evidence>
<keyword evidence="1" id="KW-1133">Transmembrane helix</keyword>
<protein>
    <submittedName>
        <fullName evidence="2">Uncharacterized protein</fullName>
    </submittedName>
</protein>
<comment type="caution">
    <text evidence="2">The sequence shown here is derived from an EMBL/GenBank/DDBJ whole genome shotgun (WGS) entry which is preliminary data.</text>
</comment>
<evidence type="ECO:0000256" key="1">
    <source>
        <dbReference type="SAM" id="Phobius"/>
    </source>
</evidence>
<evidence type="ECO:0000313" key="3">
    <source>
        <dbReference type="Proteomes" id="UP000326903"/>
    </source>
</evidence>
<dbReference type="AlphaFoldDB" id="A0A5J5IAR8"/>
<dbReference type="Proteomes" id="UP000326903">
    <property type="component" value="Unassembled WGS sequence"/>
</dbReference>
<name>A0A5J5IAR8_9BACT</name>